<dbReference type="AlphaFoldDB" id="A0A7W8ECC4"/>
<evidence type="ECO:0000313" key="6">
    <source>
        <dbReference type="Proteomes" id="UP000584867"/>
    </source>
</evidence>
<gene>
    <name evidence="5" type="ORF">HDF15_004894</name>
</gene>
<feature type="domain" description="Dehydrogenase E1 component" evidence="4">
    <location>
        <begin position="95"/>
        <end position="207"/>
    </location>
</feature>
<comment type="caution">
    <text evidence="5">The sequence shown here is derived from an EMBL/GenBank/DDBJ whole genome shotgun (WGS) entry which is preliminary data.</text>
</comment>
<dbReference type="RefSeq" id="WP_184260261.1">
    <property type="nucleotide sequence ID" value="NZ_JACHIO010000029.1"/>
</dbReference>
<evidence type="ECO:0000256" key="1">
    <source>
        <dbReference type="ARBA" id="ARBA00001964"/>
    </source>
</evidence>
<name>A0A7W8ECC4_9BACT</name>
<keyword evidence="2 5" id="KW-0560">Oxidoreductase</keyword>
<dbReference type="SUPFAM" id="SSF52518">
    <property type="entry name" value="Thiamin diphosphate-binding fold (THDP-binding)"/>
    <property type="match status" value="1"/>
</dbReference>
<protein>
    <submittedName>
        <fullName evidence="5">Pyruvate dehydrogenase E1 component alpha subunit</fullName>
        <ecNumber evidence="5">1.2.4.1</ecNumber>
    </submittedName>
</protein>
<keyword evidence="3" id="KW-0786">Thiamine pyrophosphate</keyword>
<dbReference type="Gene3D" id="3.40.50.970">
    <property type="match status" value="1"/>
</dbReference>
<accession>A0A7W8ECC4</accession>
<dbReference type="EC" id="1.2.4.1" evidence="5"/>
<dbReference type="InterPro" id="IPR001017">
    <property type="entry name" value="DH_E1"/>
</dbReference>
<comment type="cofactor">
    <cofactor evidence="1">
        <name>thiamine diphosphate</name>
        <dbReference type="ChEBI" id="CHEBI:58937"/>
    </cofactor>
</comment>
<reference evidence="5 6" key="1">
    <citation type="submission" date="2020-08" db="EMBL/GenBank/DDBJ databases">
        <title>Genomic Encyclopedia of Type Strains, Phase IV (KMG-V): Genome sequencing to study the core and pangenomes of soil and plant-associated prokaryotes.</title>
        <authorList>
            <person name="Whitman W."/>
        </authorList>
    </citation>
    <scope>NUCLEOTIDE SEQUENCE [LARGE SCALE GENOMIC DNA]</scope>
    <source>
        <strain evidence="5 6">X5P3</strain>
    </source>
</reference>
<sequence length="248" mass="26388">MSENPLLPHRRLKELHALMLRCHELDRRRKDNPAREALLAAATIHLQPGDLLFGEGTDATVEALAPLPRPNATATGKSMSKPEGDLRLPRGSRLTLCAAAALGLQTAGSDGMVMALATAGSAEAGWAAALEYAHLARLPLLLVCSDTTGGRAARKGASALNWQTVSKLAKKLHFPVLSVDGEDAVAVYRVVQESAIRARVGDGPAVIWSVLTPKGVKQSRSMQPIARMESYLAARGLFPAKPTKKPRA</sequence>
<dbReference type="Pfam" id="PF00676">
    <property type="entry name" value="E1_dh"/>
    <property type="match status" value="1"/>
</dbReference>
<dbReference type="EMBL" id="JACHIO010000029">
    <property type="protein sequence ID" value="MBB5066514.1"/>
    <property type="molecule type" value="Genomic_DNA"/>
</dbReference>
<evidence type="ECO:0000313" key="5">
    <source>
        <dbReference type="EMBL" id="MBB5066514.1"/>
    </source>
</evidence>
<dbReference type="InterPro" id="IPR029061">
    <property type="entry name" value="THDP-binding"/>
</dbReference>
<dbReference type="Proteomes" id="UP000584867">
    <property type="component" value="Unassembled WGS sequence"/>
</dbReference>
<proteinExistence type="predicted"/>
<evidence type="ECO:0000256" key="3">
    <source>
        <dbReference type="ARBA" id="ARBA00023052"/>
    </source>
</evidence>
<evidence type="ECO:0000259" key="4">
    <source>
        <dbReference type="Pfam" id="PF00676"/>
    </source>
</evidence>
<dbReference type="GO" id="GO:0004739">
    <property type="term" value="F:pyruvate dehydrogenase (acetyl-transferring) activity"/>
    <property type="evidence" value="ECO:0007669"/>
    <property type="project" value="UniProtKB-EC"/>
</dbReference>
<organism evidence="5 6">
    <name type="scientific">Granulicella mallensis</name>
    <dbReference type="NCBI Taxonomy" id="940614"/>
    <lineage>
        <taxon>Bacteria</taxon>
        <taxon>Pseudomonadati</taxon>
        <taxon>Acidobacteriota</taxon>
        <taxon>Terriglobia</taxon>
        <taxon>Terriglobales</taxon>
        <taxon>Acidobacteriaceae</taxon>
        <taxon>Granulicella</taxon>
    </lineage>
</organism>
<evidence type="ECO:0000256" key="2">
    <source>
        <dbReference type="ARBA" id="ARBA00023002"/>
    </source>
</evidence>
<keyword evidence="5" id="KW-0670">Pyruvate</keyword>